<dbReference type="Proteomes" id="UP001153076">
    <property type="component" value="Unassembled WGS sequence"/>
</dbReference>
<proteinExistence type="predicted"/>
<dbReference type="OrthoDB" id="1939467at2759"/>
<protein>
    <submittedName>
        <fullName evidence="2">Uncharacterized protein</fullName>
    </submittedName>
</protein>
<comment type="caution">
    <text evidence="2">The sequence shown here is derived from an EMBL/GenBank/DDBJ whole genome shotgun (WGS) entry which is preliminary data.</text>
</comment>
<reference evidence="2" key="1">
    <citation type="submission" date="2022-04" db="EMBL/GenBank/DDBJ databases">
        <title>Carnegiea gigantea Genome sequencing and assembly v2.</title>
        <authorList>
            <person name="Copetti D."/>
            <person name="Sanderson M.J."/>
            <person name="Burquez A."/>
            <person name="Wojciechowski M.F."/>
        </authorList>
    </citation>
    <scope>NUCLEOTIDE SEQUENCE</scope>
    <source>
        <strain evidence="2">SGP5-SGP5p</strain>
        <tissue evidence="2">Aerial part</tissue>
    </source>
</reference>
<accession>A0A9Q1GK18</accession>
<gene>
    <name evidence="2" type="ORF">Cgig2_002649</name>
</gene>
<sequence>MEGWNGRVSVVGCSDRNRGGWGGDGMRETGESNVYYSFNRGILDVSHVWKMELRGHRSYVNVGETYVIDSSSASDDDGSGFEALEEDRHNSPSSLLVSLEAKLHEKGGSNEAQTKNGKNRGDVVVTKLLSKKVHDKRGCISVNRREVVENEGEGMVGVVLRHQCTLEAVCSLNFELEDFQKSAIEEIVWSPVLKYKPLVIDRHLARALVESWIPETKTIKIDYREVPFSVYDVALLTGLPIAGKQVTFEGGKGHLRLRK</sequence>
<organism evidence="2 3">
    <name type="scientific">Carnegiea gigantea</name>
    <dbReference type="NCBI Taxonomy" id="171969"/>
    <lineage>
        <taxon>Eukaryota</taxon>
        <taxon>Viridiplantae</taxon>
        <taxon>Streptophyta</taxon>
        <taxon>Embryophyta</taxon>
        <taxon>Tracheophyta</taxon>
        <taxon>Spermatophyta</taxon>
        <taxon>Magnoliopsida</taxon>
        <taxon>eudicotyledons</taxon>
        <taxon>Gunneridae</taxon>
        <taxon>Pentapetalae</taxon>
        <taxon>Caryophyllales</taxon>
        <taxon>Cactineae</taxon>
        <taxon>Cactaceae</taxon>
        <taxon>Cactoideae</taxon>
        <taxon>Echinocereeae</taxon>
        <taxon>Carnegiea</taxon>
    </lineage>
</organism>
<feature type="region of interest" description="Disordered" evidence="1">
    <location>
        <begin position="71"/>
        <end position="92"/>
    </location>
</feature>
<evidence type="ECO:0000313" key="3">
    <source>
        <dbReference type="Proteomes" id="UP001153076"/>
    </source>
</evidence>
<keyword evidence="3" id="KW-1185">Reference proteome</keyword>
<dbReference type="AlphaFoldDB" id="A0A9Q1GK18"/>
<name>A0A9Q1GK18_9CARY</name>
<evidence type="ECO:0000313" key="2">
    <source>
        <dbReference type="EMBL" id="KAJ8422141.1"/>
    </source>
</evidence>
<feature type="compositionally biased region" description="Acidic residues" evidence="1">
    <location>
        <begin position="74"/>
        <end position="85"/>
    </location>
</feature>
<dbReference type="EMBL" id="JAKOGI010002378">
    <property type="protein sequence ID" value="KAJ8422141.1"/>
    <property type="molecule type" value="Genomic_DNA"/>
</dbReference>
<evidence type="ECO:0000256" key="1">
    <source>
        <dbReference type="SAM" id="MobiDB-lite"/>
    </source>
</evidence>